<comment type="caution">
    <text evidence="2">The sequence shown here is derived from an EMBL/GenBank/DDBJ whole genome shotgun (WGS) entry which is preliminary data.</text>
</comment>
<organism evidence="2 3">
    <name type="scientific">Mycetocola tolaasinivorans</name>
    <dbReference type="NCBI Taxonomy" id="76635"/>
    <lineage>
        <taxon>Bacteria</taxon>
        <taxon>Bacillati</taxon>
        <taxon>Actinomycetota</taxon>
        <taxon>Actinomycetes</taxon>
        <taxon>Micrococcales</taxon>
        <taxon>Microbacteriaceae</taxon>
        <taxon>Mycetocola</taxon>
    </lineage>
</organism>
<accession>A0A3L7ACB8</accession>
<protein>
    <recommendedName>
        <fullName evidence="4">Integral membrane protein</fullName>
    </recommendedName>
</protein>
<evidence type="ECO:0000256" key="1">
    <source>
        <dbReference type="SAM" id="Phobius"/>
    </source>
</evidence>
<gene>
    <name evidence="2" type="ORF">D9V32_01545</name>
</gene>
<evidence type="ECO:0000313" key="3">
    <source>
        <dbReference type="Proteomes" id="UP000272503"/>
    </source>
</evidence>
<keyword evidence="1" id="KW-0812">Transmembrane</keyword>
<evidence type="ECO:0008006" key="4">
    <source>
        <dbReference type="Google" id="ProtNLM"/>
    </source>
</evidence>
<feature type="transmembrane region" description="Helical" evidence="1">
    <location>
        <begin position="41"/>
        <end position="60"/>
    </location>
</feature>
<reference evidence="2 3" key="1">
    <citation type="submission" date="2018-10" db="EMBL/GenBank/DDBJ databases">
        <authorList>
            <person name="Li J."/>
        </authorList>
    </citation>
    <scope>NUCLEOTIDE SEQUENCE [LARGE SCALE GENOMIC DNA]</scope>
    <source>
        <strain evidence="2 3">IF 016277</strain>
    </source>
</reference>
<name>A0A3L7ACB8_9MICO</name>
<proteinExistence type="predicted"/>
<feature type="transmembrane region" description="Helical" evidence="1">
    <location>
        <begin position="72"/>
        <end position="89"/>
    </location>
</feature>
<dbReference type="OrthoDB" id="3830423at2"/>
<dbReference type="Proteomes" id="UP000272503">
    <property type="component" value="Unassembled WGS sequence"/>
</dbReference>
<dbReference type="RefSeq" id="WP_121647131.1">
    <property type="nucleotide sequence ID" value="NZ_RCUX01000001.1"/>
</dbReference>
<keyword evidence="3" id="KW-1185">Reference proteome</keyword>
<dbReference type="EMBL" id="RCUX01000001">
    <property type="protein sequence ID" value="RLP78039.1"/>
    <property type="molecule type" value="Genomic_DNA"/>
</dbReference>
<sequence>MEILRNVLLILHFVGLAAILGGAMTQIKAIKTGTARLVPGILHGSWLQLVSGLGLVAIAEMNSAIAVDHMKVGIKLLILVAILVIALINKKKDPLAGWVIPAIAGLTVVNIIVAVVVR</sequence>
<keyword evidence="1" id="KW-0472">Membrane</keyword>
<keyword evidence="1" id="KW-1133">Transmembrane helix</keyword>
<dbReference type="AlphaFoldDB" id="A0A3L7ACB8"/>
<feature type="transmembrane region" description="Helical" evidence="1">
    <location>
        <begin position="95"/>
        <end position="117"/>
    </location>
</feature>
<evidence type="ECO:0000313" key="2">
    <source>
        <dbReference type="EMBL" id="RLP78039.1"/>
    </source>
</evidence>